<dbReference type="InterPro" id="IPR034660">
    <property type="entry name" value="DinB/YfiT-like"/>
</dbReference>
<evidence type="ECO:0000313" key="2">
    <source>
        <dbReference type="Proteomes" id="UP000791080"/>
    </source>
</evidence>
<proteinExistence type="predicted"/>
<dbReference type="Proteomes" id="UP000791080">
    <property type="component" value="Unassembled WGS sequence"/>
</dbReference>
<dbReference type="InterPro" id="IPR007061">
    <property type="entry name" value="MST-like"/>
</dbReference>
<accession>A0ABT1JBV4</accession>
<dbReference type="Pfam" id="PF04978">
    <property type="entry name" value="MST"/>
    <property type="match status" value="1"/>
</dbReference>
<comment type="caution">
    <text evidence="1">The sequence shown here is derived from an EMBL/GenBank/DDBJ whole genome shotgun (WGS) entry which is preliminary data.</text>
</comment>
<dbReference type="Gene3D" id="1.20.120.450">
    <property type="entry name" value="dinb family like domain"/>
    <property type="match status" value="1"/>
</dbReference>
<organism evidence="1 2">
    <name type="scientific">Actinoalloteichus caeruleus DSM 43889</name>
    <dbReference type="NCBI Taxonomy" id="1120930"/>
    <lineage>
        <taxon>Bacteria</taxon>
        <taxon>Bacillati</taxon>
        <taxon>Actinomycetota</taxon>
        <taxon>Actinomycetes</taxon>
        <taxon>Pseudonocardiales</taxon>
        <taxon>Pseudonocardiaceae</taxon>
        <taxon>Actinoalloteichus</taxon>
        <taxon>Actinoalloteichus cyanogriseus</taxon>
    </lineage>
</organism>
<sequence length="196" mass="22008">MNSDHAKHDLLRLLDEARETMLWKLEGLSEYDARRPVTPTGTNLLGLVKHVTSVEIGYLGYAFGRPYPEQLDWIGPEAEPNADMWATEAESREEVVSRYGRVRAHSDVTIHECDLDTPGHVPWWPAGQATVTLHQVLAHVVAEVHRHAGHADVVRELLDGDVGRLPGKEDVAAGSPEWWSAYHARLVEVAEGFRRR</sequence>
<evidence type="ECO:0008006" key="3">
    <source>
        <dbReference type="Google" id="ProtNLM"/>
    </source>
</evidence>
<dbReference type="SUPFAM" id="SSF109854">
    <property type="entry name" value="DinB/YfiT-like putative metalloenzymes"/>
    <property type="match status" value="1"/>
</dbReference>
<reference evidence="1 2" key="1">
    <citation type="submission" date="2022-06" db="EMBL/GenBank/DDBJ databases">
        <title>Genomic Encyclopedia of Type Strains, Phase I: the one thousand microbial genomes (KMG-I) project.</title>
        <authorList>
            <person name="Kyrpides N."/>
        </authorList>
    </citation>
    <scope>NUCLEOTIDE SEQUENCE [LARGE SCALE GENOMIC DNA]</scope>
    <source>
        <strain evidence="1 2">DSM 43889</strain>
    </source>
</reference>
<protein>
    <recommendedName>
        <fullName evidence="3">DinB family protein</fullName>
    </recommendedName>
</protein>
<keyword evidence="2" id="KW-1185">Reference proteome</keyword>
<dbReference type="RefSeq" id="WP_026419190.1">
    <property type="nucleotide sequence ID" value="NZ_AUBJ02000001.1"/>
</dbReference>
<dbReference type="EMBL" id="AUBJ02000001">
    <property type="protein sequence ID" value="MCP2329779.1"/>
    <property type="molecule type" value="Genomic_DNA"/>
</dbReference>
<name>A0ABT1JBV4_ACTCY</name>
<gene>
    <name evidence="1" type="ORF">G443_000049</name>
</gene>
<evidence type="ECO:0000313" key="1">
    <source>
        <dbReference type="EMBL" id="MCP2329779.1"/>
    </source>
</evidence>